<dbReference type="InterPro" id="IPR000668">
    <property type="entry name" value="Peptidase_C1A_C"/>
</dbReference>
<dbReference type="Proteomes" id="UP000292052">
    <property type="component" value="Unassembled WGS sequence"/>
</dbReference>
<dbReference type="AlphaFoldDB" id="A0A482VVE4"/>
<dbReference type="SUPFAM" id="SSF54001">
    <property type="entry name" value="Cysteine proteinases"/>
    <property type="match status" value="1"/>
</dbReference>
<dbReference type="GO" id="GO:0008234">
    <property type="term" value="F:cysteine-type peptidase activity"/>
    <property type="evidence" value="ECO:0007669"/>
    <property type="project" value="InterPro"/>
</dbReference>
<keyword evidence="2" id="KW-1015">Disulfide bond</keyword>
<sequence>DRPPPRKNWKKEQFVTPVEDQGDDCKASWAFSTIGAIESNFAIKHGKDKLFILSAQNLIDCTNVYGNDSCLGGRPQDALHYVYEEGIMNEDDYPYEGLDRPCEYDQSKSITNLSKYRRIPSGKEEKLKKVVGLRGPVVVSIHATEKFSFYNNGIFYDKSCTSVSSNLNYSVLVVGYDDIDDKKYWILKNSMGTKWGINGYMYLARNKKNHCGIATDAFLPVLP</sequence>
<accession>A0A482VVE4</accession>
<keyword evidence="5" id="KW-1185">Reference proteome</keyword>
<dbReference type="Pfam" id="PF00112">
    <property type="entry name" value="Peptidase_C1"/>
    <property type="match status" value="1"/>
</dbReference>
<proteinExistence type="inferred from homology"/>
<dbReference type="EMBL" id="QDEB01063972">
    <property type="protein sequence ID" value="RZC36227.1"/>
    <property type="molecule type" value="Genomic_DNA"/>
</dbReference>
<dbReference type="InterPro" id="IPR039417">
    <property type="entry name" value="Peptidase_C1A_papain-like"/>
</dbReference>
<dbReference type="SMART" id="SM00645">
    <property type="entry name" value="Pept_C1"/>
    <property type="match status" value="1"/>
</dbReference>
<feature type="non-terminal residue" evidence="4">
    <location>
        <position position="1"/>
    </location>
</feature>
<evidence type="ECO:0000256" key="2">
    <source>
        <dbReference type="ARBA" id="ARBA00023157"/>
    </source>
</evidence>
<evidence type="ECO:0000259" key="3">
    <source>
        <dbReference type="SMART" id="SM00645"/>
    </source>
</evidence>
<comment type="caution">
    <text evidence="4">The sequence shown here is derived from an EMBL/GenBank/DDBJ whole genome shotgun (WGS) entry which is preliminary data.</text>
</comment>
<reference evidence="4 5" key="1">
    <citation type="submission" date="2017-03" db="EMBL/GenBank/DDBJ databases">
        <title>Genome of the blue death feigning beetle - Asbolus verrucosus.</title>
        <authorList>
            <person name="Rider S.D."/>
        </authorList>
    </citation>
    <scope>NUCLEOTIDE SEQUENCE [LARGE SCALE GENOMIC DNA]</scope>
    <source>
        <strain evidence="4">Butters</strain>
        <tissue evidence="4">Head and leg muscle</tissue>
    </source>
</reference>
<name>A0A482VVE4_ASBVE</name>
<dbReference type="OrthoDB" id="10253408at2759"/>
<gene>
    <name evidence="4" type="ORF">BDFB_005262</name>
</gene>
<feature type="non-terminal residue" evidence="4">
    <location>
        <position position="223"/>
    </location>
</feature>
<evidence type="ECO:0000313" key="5">
    <source>
        <dbReference type="Proteomes" id="UP000292052"/>
    </source>
</evidence>
<organism evidence="4 5">
    <name type="scientific">Asbolus verrucosus</name>
    <name type="common">Desert ironclad beetle</name>
    <dbReference type="NCBI Taxonomy" id="1661398"/>
    <lineage>
        <taxon>Eukaryota</taxon>
        <taxon>Metazoa</taxon>
        <taxon>Ecdysozoa</taxon>
        <taxon>Arthropoda</taxon>
        <taxon>Hexapoda</taxon>
        <taxon>Insecta</taxon>
        <taxon>Pterygota</taxon>
        <taxon>Neoptera</taxon>
        <taxon>Endopterygota</taxon>
        <taxon>Coleoptera</taxon>
        <taxon>Polyphaga</taxon>
        <taxon>Cucujiformia</taxon>
        <taxon>Tenebrionidae</taxon>
        <taxon>Pimeliinae</taxon>
        <taxon>Asbolus</taxon>
    </lineage>
</organism>
<dbReference type="CDD" id="cd02248">
    <property type="entry name" value="Peptidase_C1A"/>
    <property type="match status" value="1"/>
</dbReference>
<dbReference type="PANTHER" id="PTHR12411">
    <property type="entry name" value="CYSTEINE PROTEASE FAMILY C1-RELATED"/>
    <property type="match status" value="1"/>
</dbReference>
<dbReference type="STRING" id="1661398.A0A482VVE4"/>
<comment type="similarity">
    <text evidence="1">Belongs to the peptidase C1 family.</text>
</comment>
<dbReference type="Gene3D" id="3.90.70.10">
    <property type="entry name" value="Cysteine proteinases"/>
    <property type="match status" value="1"/>
</dbReference>
<protein>
    <submittedName>
        <fullName evidence="4">Peptidase C1 domain containing protein</fullName>
    </submittedName>
</protein>
<dbReference type="FunFam" id="3.90.70.10:FF:000332">
    <property type="entry name" value="Cathepsin L1"/>
    <property type="match status" value="1"/>
</dbReference>
<dbReference type="InterPro" id="IPR038765">
    <property type="entry name" value="Papain-like_cys_pep_sf"/>
</dbReference>
<feature type="domain" description="Peptidase C1A papain C-terminal" evidence="3">
    <location>
        <begin position="3"/>
        <end position="221"/>
    </location>
</feature>
<evidence type="ECO:0000313" key="4">
    <source>
        <dbReference type="EMBL" id="RZC36227.1"/>
    </source>
</evidence>
<dbReference type="InterPro" id="IPR013128">
    <property type="entry name" value="Peptidase_C1A"/>
</dbReference>
<evidence type="ECO:0000256" key="1">
    <source>
        <dbReference type="ARBA" id="ARBA00008455"/>
    </source>
</evidence>
<dbReference type="GO" id="GO:0006508">
    <property type="term" value="P:proteolysis"/>
    <property type="evidence" value="ECO:0007669"/>
    <property type="project" value="InterPro"/>
</dbReference>